<evidence type="ECO:0000313" key="3">
    <source>
        <dbReference type="Proteomes" id="UP000095488"/>
    </source>
</evidence>
<sequence>MTKPSEYHRLGYTCSEAIIKSYNDEFKTDMPISLASGMGTGFASGSLCGALGGATIVIGYLRGRKSNDEINEARALTKELMEKIQIQYNTEICKELKQKRISCGEIIDYTYEVLKQILRG</sequence>
<dbReference type="NCBIfam" id="TIGR01909">
    <property type="entry name" value="C_GCAxxG_C_C"/>
    <property type="match status" value="1"/>
</dbReference>
<feature type="transmembrane region" description="Helical" evidence="1">
    <location>
        <begin position="41"/>
        <end position="61"/>
    </location>
</feature>
<keyword evidence="1" id="KW-1133">Transmembrane helix</keyword>
<keyword evidence="1" id="KW-0812">Transmembrane</keyword>
<keyword evidence="3" id="KW-1185">Reference proteome</keyword>
<organism evidence="2 3">
    <name type="scientific">Sarcina ventriculi</name>
    <name type="common">Clostridium ventriculi</name>
    <dbReference type="NCBI Taxonomy" id="1267"/>
    <lineage>
        <taxon>Bacteria</taxon>
        <taxon>Bacillati</taxon>
        <taxon>Bacillota</taxon>
        <taxon>Clostridia</taxon>
        <taxon>Eubacteriales</taxon>
        <taxon>Clostridiaceae</taxon>
        <taxon>Sarcina</taxon>
    </lineage>
</organism>
<dbReference type="EMBL" id="CYZR01000001">
    <property type="protein sequence ID" value="CUN43470.1"/>
    <property type="molecule type" value="Genomic_DNA"/>
</dbReference>
<name>A0ABP2APE2_SARVE</name>
<dbReference type="SUPFAM" id="SSF48695">
    <property type="entry name" value="Multiheme cytochromes"/>
    <property type="match status" value="1"/>
</dbReference>
<reference evidence="2 3" key="1">
    <citation type="submission" date="2015-09" db="EMBL/GenBank/DDBJ databases">
        <authorList>
            <consortium name="Pathogen Informatics"/>
            <person name="Wu L."/>
            <person name="Ma J."/>
        </authorList>
    </citation>
    <scope>NUCLEOTIDE SEQUENCE [LARGE SCALE GENOMIC DNA]</scope>
    <source>
        <strain evidence="2 3">2789STDY5834858</strain>
    </source>
</reference>
<dbReference type="InterPro" id="IPR010181">
    <property type="entry name" value="CGCAxxGCC_motif"/>
</dbReference>
<gene>
    <name evidence="2" type="ORF">ERS852473_00118</name>
</gene>
<keyword evidence="1" id="KW-0472">Membrane</keyword>
<dbReference type="Pfam" id="PF09719">
    <property type="entry name" value="C_GCAxxG_C_C"/>
    <property type="match status" value="1"/>
</dbReference>
<evidence type="ECO:0000313" key="2">
    <source>
        <dbReference type="EMBL" id="CUN43470.1"/>
    </source>
</evidence>
<accession>A0ABP2APE2</accession>
<evidence type="ECO:0000256" key="1">
    <source>
        <dbReference type="SAM" id="Phobius"/>
    </source>
</evidence>
<dbReference type="Proteomes" id="UP000095488">
    <property type="component" value="Unassembled WGS sequence"/>
</dbReference>
<protein>
    <submittedName>
        <fullName evidence="2">C_GCAxxG_C_C family protein</fullName>
    </submittedName>
</protein>
<comment type="caution">
    <text evidence="2">The sequence shown here is derived from an EMBL/GenBank/DDBJ whole genome shotgun (WGS) entry which is preliminary data.</text>
</comment>
<dbReference type="InterPro" id="IPR036280">
    <property type="entry name" value="Multihaem_cyt_sf"/>
</dbReference>
<proteinExistence type="predicted"/>
<dbReference type="RefSeq" id="WP_055257027.1">
    <property type="nucleotide sequence ID" value="NZ_BCMV01000007.1"/>
</dbReference>